<feature type="chain" id="PRO_5007667671" evidence="1">
    <location>
        <begin position="27"/>
        <end position="218"/>
    </location>
</feature>
<dbReference type="Proteomes" id="UP000007392">
    <property type="component" value="Chromosome"/>
</dbReference>
<dbReference type="RefSeq" id="WP_014650160.1">
    <property type="nucleotide sequence ID" value="NC_017672.3"/>
</dbReference>
<dbReference type="EMBL" id="CP003422">
    <property type="protein sequence ID" value="AFH61084.1"/>
    <property type="molecule type" value="Genomic_DNA"/>
</dbReference>
<dbReference type="KEGG" id="pmw:B2K_10170"/>
<name>I0BFD7_9BACL</name>
<reference evidence="2 4" key="2">
    <citation type="submission" date="2013-06" db="EMBL/GenBank/DDBJ databases">
        <title>Complete genome sequence of Paenibacillus mucilaginosus K02.</title>
        <authorList>
            <person name="Xiao B."/>
            <person name="Sun L."/>
            <person name="Xiao L."/>
            <person name="Lian B."/>
        </authorList>
    </citation>
    <scope>NUCLEOTIDE SEQUENCE [LARGE SCALE GENOMIC DNA]</scope>
    <source>
        <strain evidence="2 4">K02</strain>
    </source>
</reference>
<keyword evidence="1" id="KW-0732">Signal</keyword>
<reference evidence="3" key="1">
    <citation type="submission" date="2011-07" db="EMBL/GenBank/DDBJ databases">
        <title>Some potential microbial weathering related gene sequences of Bacillus mucilaginosus.</title>
        <authorList>
            <person name="Lian B."/>
            <person name="Xiao B."/>
        </authorList>
    </citation>
    <scope>NUCLEOTIDE SEQUENCE</scope>
    <source>
        <strain evidence="3">K02</strain>
    </source>
</reference>
<organism evidence="2 4">
    <name type="scientific">Paenibacillus mucilaginosus K02</name>
    <dbReference type="NCBI Taxonomy" id="997761"/>
    <lineage>
        <taxon>Bacteria</taxon>
        <taxon>Bacillati</taxon>
        <taxon>Bacillota</taxon>
        <taxon>Bacilli</taxon>
        <taxon>Bacillales</taxon>
        <taxon>Paenibacillaceae</taxon>
        <taxon>Paenibacillus</taxon>
    </lineage>
</organism>
<feature type="signal peptide" evidence="1">
    <location>
        <begin position="1"/>
        <end position="26"/>
    </location>
</feature>
<dbReference type="HOGENOM" id="CLU_1265917_0_0_9"/>
<evidence type="ECO:0000313" key="4">
    <source>
        <dbReference type="Proteomes" id="UP000007392"/>
    </source>
</evidence>
<evidence type="ECO:0000313" key="3">
    <source>
        <dbReference type="EMBL" id="AFK65233.1"/>
    </source>
</evidence>
<sequence length="218" mass="24867">MFKTMIIIAAAIAHIAASGGNTSAPAYEQTDVIDNYTYTQKSYNVSPLVEKLDAIGYYNLVTDEKKAALKQAAVTEQFIYGWEETGRVFFADAEMLAEGFLVEFIEEIDPFLDRQGVKFTQIEDTVKNNGDYVLIVNGEEHLILTDKERREGQDWELATERSFKMINQYLRQNGSKEQIYSLYGGNDLTAVFLTDEMYEAIMSYSDMPEYDKPQEFSP</sequence>
<dbReference type="AlphaFoldDB" id="I0BFD7"/>
<proteinExistence type="predicted"/>
<protein>
    <submittedName>
        <fullName evidence="2">Uncharacterized protein</fullName>
    </submittedName>
</protein>
<evidence type="ECO:0000256" key="1">
    <source>
        <dbReference type="SAM" id="SignalP"/>
    </source>
</evidence>
<dbReference type="OrthoDB" id="2991685at2"/>
<dbReference type="EMBL" id="JN225039">
    <property type="protein sequence ID" value="AFK65233.1"/>
    <property type="molecule type" value="Genomic_DNA"/>
</dbReference>
<evidence type="ECO:0000313" key="2">
    <source>
        <dbReference type="EMBL" id="AFH61084.1"/>
    </source>
</evidence>
<accession>I0BFD7</accession>
<gene>
    <name evidence="2" type="ORF">B2K_10170</name>
</gene>
<dbReference type="PATRIC" id="fig|997761.3.peg.1979"/>